<feature type="region of interest" description="Disordered" evidence="6">
    <location>
        <begin position="1"/>
        <end position="20"/>
    </location>
</feature>
<evidence type="ECO:0000259" key="8">
    <source>
        <dbReference type="Pfam" id="PF02453"/>
    </source>
</evidence>
<dbReference type="InterPro" id="IPR044647">
    <property type="entry name" value="RTNLB17/18/21"/>
</dbReference>
<feature type="region of interest" description="Disordered" evidence="6">
    <location>
        <begin position="45"/>
        <end position="67"/>
    </location>
</feature>
<dbReference type="InterPro" id="IPR003388">
    <property type="entry name" value="Reticulon"/>
</dbReference>
<feature type="transmembrane region" description="Helical" evidence="7">
    <location>
        <begin position="257"/>
        <end position="276"/>
    </location>
</feature>
<sequence>MDSTAISTSTTTPPYHLHSRSELPSRAKSASRLAQCEHVPHLSLGLIKSSPKMTPSPSTHSLKSSESLPLRELLLLSPSPLGKRSKTRLTDRLEMADDPVVEVPGLRRKCKSRGSQMGLLGASPRNRRSRRRSENEVREEKVSGLVEEVAKPRKRRSKKEKLDLVLSLPSPSSSSIDDEYRGSLDRIGQLMTDLIMWRDVARSSLWFGLVSLFFLSSCFAKGINFSDFPNWTFVFGCFICLQFNMSKVLVVSLSATLFFVSGGFICIQYSFFYFGLIHRNNTEKKCDLLLKEGDILGVAKRILPAVNLALSKTRALFSGEPSMTLKVAPFFLLGAEYGHLITFWRLCMLVDCLKWWVLEAWGACSHKRIVAASAATAFWNLSSVKTRIFTAFISLVILRYCRQHMVQPMETEEAEVEQEQHHQALAVAGVVGEVDADRKQEQKQALVVAEVASNK</sequence>
<reference evidence="9 10" key="1">
    <citation type="submission" date="2018-10" db="EMBL/GenBank/DDBJ databases">
        <title>A high-quality apple genome assembly.</title>
        <authorList>
            <person name="Hu J."/>
        </authorList>
    </citation>
    <scope>NUCLEOTIDE SEQUENCE [LARGE SCALE GENOMIC DNA]</scope>
    <source>
        <strain evidence="10">cv. HFTH1</strain>
        <tissue evidence="9">Young leaf</tissue>
    </source>
</reference>
<dbReference type="PANTHER" id="PTHR46626">
    <property type="entry name" value="RETICULON-LIKE PROTEIN B17"/>
    <property type="match status" value="1"/>
</dbReference>
<keyword evidence="3" id="KW-0256">Endoplasmic reticulum</keyword>
<feature type="compositionally biased region" description="Low complexity" evidence="6">
    <location>
        <begin position="1"/>
        <end position="12"/>
    </location>
</feature>
<feature type="domain" description="Reticulon" evidence="8">
    <location>
        <begin position="192"/>
        <end position="350"/>
    </location>
</feature>
<dbReference type="Pfam" id="PF02453">
    <property type="entry name" value="Reticulon"/>
    <property type="match status" value="1"/>
</dbReference>
<comment type="caution">
    <text evidence="9">The sequence shown here is derived from an EMBL/GenBank/DDBJ whole genome shotgun (WGS) entry which is preliminary data.</text>
</comment>
<evidence type="ECO:0000256" key="7">
    <source>
        <dbReference type="SAM" id="Phobius"/>
    </source>
</evidence>
<feature type="compositionally biased region" description="Low complexity" evidence="6">
    <location>
        <begin position="48"/>
        <end position="67"/>
    </location>
</feature>
<keyword evidence="10" id="KW-1185">Reference proteome</keyword>
<feature type="transmembrane region" description="Helical" evidence="7">
    <location>
        <begin position="205"/>
        <end position="225"/>
    </location>
</feature>
<evidence type="ECO:0000313" key="9">
    <source>
        <dbReference type="EMBL" id="RXH90412.1"/>
    </source>
</evidence>
<keyword evidence="5 7" id="KW-0472">Membrane</keyword>
<dbReference type="STRING" id="3750.A0A498J983"/>
<evidence type="ECO:0000256" key="5">
    <source>
        <dbReference type="ARBA" id="ARBA00023136"/>
    </source>
</evidence>
<organism evidence="9 10">
    <name type="scientific">Malus domestica</name>
    <name type="common">Apple</name>
    <name type="synonym">Pyrus malus</name>
    <dbReference type="NCBI Taxonomy" id="3750"/>
    <lineage>
        <taxon>Eukaryota</taxon>
        <taxon>Viridiplantae</taxon>
        <taxon>Streptophyta</taxon>
        <taxon>Embryophyta</taxon>
        <taxon>Tracheophyta</taxon>
        <taxon>Spermatophyta</taxon>
        <taxon>Magnoliopsida</taxon>
        <taxon>eudicotyledons</taxon>
        <taxon>Gunneridae</taxon>
        <taxon>Pentapetalae</taxon>
        <taxon>rosids</taxon>
        <taxon>fabids</taxon>
        <taxon>Rosales</taxon>
        <taxon>Rosaceae</taxon>
        <taxon>Amygdaloideae</taxon>
        <taxon>Maleae</taxon>
        <taxon>Malus</taxon>
    </lineage>
</organism>
<evidence type="ECO:0000256" key="1">
    <source>
        <dbReference type="ARBA" id="ARBA00004477"/>
    </source>
</evidence>
<keyword evidence="2 7" id="KW-0812">Transmembrane</keyword>
<dbReference type="GO" id="GO:0005789">
    <property type="term" value="C:endoplasmic reticulum membrane"/>
    <property type="evidence" value="ECO:0007669"/>
    <property type="project" value="UniProtKB-SubCell"/>
</dbReference>
<evidence type="ECO:0000256" key="3">
    <source>
        <dbReference type="ARBA" id="ARBA00022824"/>
    </source>
</evidence>
<feature type="compositionally biased region" description="Basic and acidic residues" evidence="6">
    <location>
        <begin position="132"/>
        <end position="142"/>
    </location>
</feature>
<name>A0A498J983_MALDO</name>
<evidence type="ECO:0000256" key="4">
    <source>
        <dbReference type="ARBA" id="ARBA00022989"/>
    </source>
</evidence>
<dbReference type="PANTHER" id="PTHR46626:SF2">
    <property type="entry name" value="RETICULON-LIKE PROTEIN B17"/>
    <property type="match status" value="1"/>
</dbReference>
<dbReference type="Proteomes" id="UP000290289">
    <property type="component" value="Chromosome 9"/>
</dbReference>
<protein>
    <recommendedName>
        <fullName evidence="8">Reticulon domain-containing protein</fullName>
    </recommendedName>
</protein>
<gene>
    <name evidence="9" type="ORF">DVH24_035176</name>
</gene>
<evidence type="ECO:0000256" key="2">
    <source>
        <dbReference type="ARBA" id="ARBA00022692"/>
    </source>
</evidence>
<comment type="subcellular location">
    <subcellularLocation>
        <location evidence="1">Endoplasmic reticulum membrane</location>
        <topology evidence="1">Multi-pass membrane protein</topology>
    </subcellularLocation>
</comment>
<dbReference type="EMBL" id="RDQH01000335">
    <property type="protein sequence ID" value="RXH90412.1"/>
    <property type="molecule type" value="Genomic_DNA"/>
</dbReference>
<proteinExistence type="predicted"/>
<evidence type="ECO:0000256" key="6">
    <source>
        <dbReference type="SAM" id="MobiDB-lite"/>
    </source>
</evidence>
<accession>A0A498J983</accession>
<evidence type="ECO:0000313" key="10">
    <source>
        <dbReference type="Proteomes" id="UP000290289"/>
    </source>
</evidence>
<dbReference type="AlphaFoldDB" id="A0A498J983"/>
<keyword evidence="4 7" id="KW-1133">Transmembrane helix</keyword>
<feature type="region of interest" description="Disordered" evidence="6">
    <location>
        <begin position="104"/>
        <end position="143"/>
    </location>
</feature>